<dbReference type="PATRIC" id="fig|1408254.3.peg.458"/>
<accession>V6ME32</accession>
<dbReference type="CDD" id="cd02440">
    <property type="entry name" value="AdoMet_MTases"/>
    <property type="match status" value="1"/>
</dbReference>
<evidence type="ECO:0000313" key="3">
    <source>
        <dbReference type="Proteomes" id="UP000017973"/>
    </source>
</evidence>
<dbReference type="Gene3D" id="3.40.50.150">
    <property type="entry name" value="Vaccinia Virus protein VP39"/>
    <property type="match status" value="1"/>
</dbReference>
<reference evidence="2 3" key="1">
    <citation type="journal article" date="2014" name="Genome Announc.">
        <title>Draft Genome Sequence of Brevibacillus panacihumi Strain W25, a Halotolerant Hydrocarbon-Degrading Bacterium.</title>
        <authorList>
            <person name="Wang X."/>
            <person name="Jin D."/>
            <person name="Zhou L."/>
            <person name="Wu L."/>
            <person name="An W."/>
            <person name="Chen Y."/>
            <person name="Zhao L."/>
        </authorList>
    </citation>
    <scope>NUCLEOTIDE SEQUENCE [LARGE SCALE GENOMIC DNA]</scope>
    <source>
        <strain evidence="2 3">W25</strain>
    </source>
</reference>
<dbReference type="PANTHER" id="PTHR43464">
    <property type="entry name" value="METHYLTRANSFERASE"/>
    <property type="match status" value="1"/>
</dbReference>
<dbReference type="PANTHER" id="PTHR43464:SF83">
    <property type="entry name" value="MALONYL-[ACYL-CARRIER PROTEIN] O-METHYLTRANSFERASE"/>
    <property type="match status" value="1"/>
</dbReference>
<dbReference type="GO" id="GO:0032259">
    <property type="term" value="P:methylation"/>
    <property type="evidence" value="ECO:0007669"/>
    <property type="project" value="UniProtKB-KW"/>
</dbReference>
<name>V6ME32_9BACL</name>
<feature type="domain" description="Methyltransferase type 11" evidence="1">
    <location>
        <begin position="39"/>
        <end position="133"/>
    </location>
</feature>
<organism evidence="2 3">
    <name type="scientific">Brevibacillus panacihumi W25</name>
    <dbReference type="NCBI Taxonomy" id="1408254"/>
    <lineage>
        <taxon>Bacteria</taxon>
        <taxon>Bacillati</taxon>
        <taxon>Bacillota</taxon>
        <taxon>Bacilli</taxon>
        <taxon>Bacillales</taxon>
        <taxon>Paenibacillaceae</taxon>
        <taxon>Brevibacillus</taxon>
    </lineage>
</organism>
<gene>
    <name evidence="2" type="ORF">T458_02240</name>
</gene>
<dbReference type="EMBL" id="AYJU01000001">
    <property type="protein sequence ID" value="EST56155.1"/>
    <property type="molecule type" value="Genomic_DNA"/>
</dbReference>
<dbReference type="SUPFAM" id="SSF53335">
    <property type="entry name" value="S-adenosyl-L-methionine-dependent methyltransferases"/>
    <property type="match status" value="1"/>
</dbReference>
<dbReference type="InterPro" id="IPR013216">
    <property type="entry name" value="Methyltransf_11"/>
</dbReference>
<proteinExistence type="predicted"/>
<keyword evidence="2" id="KW-0808">Transferase</keyword>
<evidence type="ECO:0000259" key="1">
    <source>
        <dbReference type="Pfam" id="PF08241"/>
    </source>
</evidence>
<dbReference type="HOGENOM" id="CLU_1089548_0_0_9"/>
<dbReference type="RefSeq" id="WP_023554534.1">
    <property type="nucleotide sequence ID" value="NZ_KI629782.1"/>
</dbReference>
<dbReference type="AlphaFoldDB" id="V6ME32"/>
<dbReference type="InterPro" id="IPR029063">
    <property type="entry name" value="SAM-dependent_MTases_sf"/>
</dbReference>
<comment type="caution">
    <text evidence="2">The sequence shown here is derived from an EMBL/GenBank/DDBJ whole genome shotgun (WGS) entry which is preliminary data.</text>
</comment>
<dbReference type="OrthoDB" id="9791837at2"/>
<keyword evidence="2" id="KW-0489">Methyltransferase</keyword>
<evidence type="ECO:0000313" key="2">
    <source>
        <dbReference type="EMBL" id="EST56155.1"/>
    </source>
</evidence>
<keyword evidence="3" id="KW-1185">Reference proteome</keyword>
<dbReference type="eggNOG" id="COG2226">
    <property type="taxonomic scope" value="Bacteria"/>
</dbReference>
<dbReference type="STRING" id="1408254.T458_02240"/>
<sequence>MNINFHDEKNKAAYSGRSADATWLEAMRAIVDPAGKRVVDIGCGGGIYSQAWLALGAESVVGVDFSHAMLETARSQAAGQDALAFVYGDALHTGLPDASADIVFARALIHHLTDLDGFFAEVRRLLVPGGLAIVQDRTMEDVMIPGSPQHIRGFFFEVFPHLLDKEKDRRPEISQVQDGMEKNGFTALECRRLLETRRRYRDWFELEADLRARTGRSILHVLTDSELDELISVMKQQLDGHTEILEQDRWSIWIGKRDRGILASIT</sequence>
<dbReference type="Pfam" id="PF08241">
    <property type="entry name" value="Methyltransf_11"/>
    <property type="match status" value="1"/>
</dbReference>
<dbReference type="Proteomes" id="UP000017973">
    <property type="component" value="Unassembled WGS sequence"/>
</dbReference>
<dbReference type="GO" id="GO:0008757">
    <property type="term" value="F:S-adenosylmethionine-dependent methyltransferase activity"/>
    <property type="evidence" value="ECO:0007669"/>
    <property type="project" value="InterPro"/>
</dbReference>
<protein>
    <submittedName>
        <fullName evidence="2">Methylase</fullName>
    </submittedName>
</protein>